<accession>A0A6P1UY09</accession>
<organism evidence="2 3">
    <name type="scientific">Klebsiella michiganensis</name>
    <dbReference type="NCBI Taxonomy" id="1134687"/>
    <lineage>
        <taxon>Bacteria</taxon>
        <taxon>Pseudomonadati</taxon>
        <taxon>Pseudomonadota</taxon>
        <taxon>Gammaproteobacteria</taxon>
        <taxon>Enterobacterales</taxon>
        <taxon>Enterobacteriaceae</taxon>
        <taxon>Klebsiella/Raoultella group</taxon>
        <taxon>Klebsiella</taxon>
    </lineage>
</organism>
<dbReference type="EMBL" id="CP048108">
    <property type="protein sequence ID" value="QHS47283.1"/>
    <property type="molecule type" value="Genomic_DNA"/>
</dbReference>
<protein>
    <submittedName>
        <fullName evidence="2">Uncharacterized protein</fullName>
    </submittedName>
</protein>
<dbReference type="AlphaFoldDB" id="A0A6P1UY09"/>
<sequence length="121" mass="12164">MTMDVGRNLTLTSEQDSDNYDSKQRAGEHGGAERPDGAGSGAGEAGSGREWQSERGANQRAGEPDGDGGLRYGRKVPEGGAGDNGGDAGSGGRQPGAGGERCSESVCGGNHSQPDDGQRDG</sequence>
<feature type="region of interest" description="Disordered" evidence="1">
    <location>
        <begin position="1"/>
        <end position="121"/>
    </location>
</feature>
<evidence type="ECO:0000256" key="1">
    <source>
        <dbReference type="SAM" id="MobiDB-lite"/>
    </source>
</evidence>
<gene>
    <name evidence="2" type="ORF">GW952_17555</name>
</gene>
<feature type="compositionally biased region" description="Gly residues" evidence="1">
    <location>
        <begin position="79"/>
        <end position="99"/>
    </location>
</feature>
<name>A0A6P1UY09_9ENTR</name>
<feature type="compositionally biased region" description="Basic and acidic residues" evidence="1">
    <location>
        <begin position="20"/>
        <end position="36"/>
    </location>
</feature>
<proteinExistence type="predicted"/>
<reference evidence="2 3" key="1">
    <citation type="submission" date="2020-01" db="EMBL/GenBank/DDBJ databases">
        <title>Bactrocera dorsalis gut bacteria genome.</title>
        <authorList>
            <person name="Zhang H."/>
            <person name="Cai Z."/>
        </authorList>
    </citation>
    <scope>NUCLEOTIDE SEQUENCE [LARGE SCALE GENOMIC DNA]</scope>
    <source>
        <strain evidence="2 3">BD177</strain>
    </source>
</reference>
<evidence type="ECO:0000313" key="3">
    <source>
        <dbReference type="Proteomes" id="UP000464389"/>
    </source>
</evidence>
<dbReference type="Proteomes" id="UP000464389">
    <property type="component" value="Chromosome"/>
</dbReference>
<evidence type="ECO:0000313" key="2">
    <source>
        <dbReference type="EMBL" id="QHS47283.1"/>
    </source>
</evidence>